<feature type="non-terminal residue" evidence="8">
    <location>
        <position position="1"/>
    </location>
</feature>
<keyword evidence="6" id="KW-0812">Transmembrane</keyword>
<dbReference type="PANTHER" id="PTHR22683:SF41">
    <property type="entry name" value="DNA TRANSLOCASE FTSK"/>
    <property type="match status" value="1"/>
</dbReference>
<feature type="transmembrane region" description="Helical" evidence="6">
    <location>
        <begin position="163"/>
        <end position="182"/>
    </location>
</feature>
<dbReference type="Gene3D" id="3.40.50.300">
    <property type="entry name" value="P-loop containing nucleotide triphosphate hydrolases"/>
    <property type="match status" value="1"/>
</dbReference>
<feature type="transmembrane region" description="Helical" evidence="6">
    <location>
        <begin position="91"/>
        <end position="109"/>
    </location>
</feature>
<evidence type="ECO:0000256" key="6">
    <source>
        <dbReference type="SAM" id="Phobius"/>
    </source>
</evidence>
<gene>
    <name evidence="8" type="ORF">METZ01_LOCUS19627</name>
</gene>
<feature type="transmembrane region" description="Helical" evidence="6">
    <location>
        <begin position="129"/>
        <end position="151"/>
    </location>
</feature>
<dbReference type="InterPro" id="IPR018541">
    <property type="entry name" value="Ftsk_gamma"/>
</dbReference>
<feature type="transmembrane region" description="Helical" evidence="6">
    <location>
        <begin position="28"/>
        <end position="47"/>
    </location>
</feature>
<dbReference type="Gene3D" id="1.10.10.10">
    <property type="entry name" value="Winged helix-like DNA-binding domain superfamily/Winged helix DNA-binding domain"/>
    <property type="match status" value="1"/>
</dbReference>
<dbReference type="Pfam" id="PF17854">
    <property type="entry name" value="FtsK_alpha"/>
    <property type="match status" value="1"/>
</dbReference>
<feature type="region of interest" description="Disordered" evidence="5">
    <location>
        <begin position="262"/>
        <end position="293"/>
    </location>
</feature>
<dbReference type="SUPFAM" id="SSF52540">
    <property type="entry name" value="P-loop containing nucleoside triphosphate hydrolases"/>
    <property type="match status" value="1"/>
</dbReference>
<dbReference type="GO" id="GO:0005524">
    <property type="term" value="F:ATP binding"/>
    <property type="evidence" value="ECO:0007669"/>
    <property type="project" value="UniProtKB-KW"/>
</dbReference>
<organism evidence="8">
    <name type="scientific">marine metagenome</name>
    <dbReference type="NCBI Taxonomy" id="408172"/>
    <lineage>
        <taxon>unclassified sequences</taxon>
        <taxon>metagenomes</taxon>
        <taxon>ecological metagenomes</taxon>
    </lineage>
</organism>
<evidence type="ECO:0000259" key="7">
    <source>
        <dbReference type="PROSITE" id="PS50901"/>
    </source>
</evidence>
<evidence type="ECO:0000313" key="8">
    <source>
        <dbReference type="EMBL" id="SUZ66773.1"/>
    </source>
</evidence>
<dbReference type="PANTHER" id="PTHR22683">
    <property type="entry name" value="SPORULATION PROTEIN RELATED"/>
    <property type="match status" value="1"/>
</dbReference>
<keyword evidence="2" id="KW-0547">Nucleotide-binding</keyword>
<dbReference type="InterPro" id="IPR041027">
    <property type="entry name" value="FtsK_alpha"/>
</dbReference>
<dbReference type="InterPro" id="IPR002543">
    <property type="entry name" value="FtsK_dom"/>
</dbReference>
<dbReference type="InterPro" id="IPR003593">
    <property type="entry name" value="AAA+_ATPase"/>
</dbReference>
<feature type="domain" description="FtsK" evidence="7">
    <location>
        <begin position="470"/>
        <end position="656"/>
    </location>
</feature>
<dbReference type="CDD" id="cd01127">
    <property type="entry name" value="TrwB_TraG_TraD_VirD4"/>
    <property type="match status" value="1"/>
</dbReference>
<dbReference type="EMBL" id="UINC01000994">
    <property type="protein sequence ID" value="SUZ66773.1"/>
    <property type="molecule type" value="Genomic_DNA"/>
</dbReference>
<evidence type="ECO:0000256" key="5">
    <source>
        <dbReference type="SAM" id="MobiDB-lite"/>
    </source>
</evidence>
<dbReference type="GO" id="GO:0003677">
    <property type="term" value="F:DNA binding"/>
    <property type="evidence" value="ECO:0007669"/>
    <property type="project" value="UniProtKB-KW"/>
</dbReference>
<feature type="transmembrane region" description="Helical" evidence="6">
    <location>
        <begin position="59"/>
        <end position="79"/>
    </location>
</feature>
<evidence type="ECO:0000256" key="4">
    <source>
        <dbReference type="ARBA" id="ARBA00023125"/>
    </source>
</evidence>
<dbReference type="Gene3D" id="3.30.980.40">
    <property type="match status" value="1"/>
</dbReference>
<protein>
    <recommendedName>
        <fullName evidence="7">FtsK domain-containing protein</fullName>
    </recommendedName>
</protein>
<dbReference type="PROSITE" id="PS50901">
    <property type="entry name" value="FTSK"/>
    <property type="match status" value="1"/>
</dbReference>
<evidence type="ECO:0000256" key="1">
    <source>
        <dbReference type="ARBA" id="ARBA00006474"/>
    </source>
</evidence>
<keyword evidence="6" id="KW-0472">Membrane</keyword>
<dbReference type="InterPro" id="IPR050206">
    <property type="entry name" value="FtsK/SpoIIIE/SftA"/>
</dbReference>
<dbReference type="SMART" id="SM00382">
    <property type="entry name" value="AAA"/>
    <property type="match status" value="1"/>
</dbReference>
<dbReference type="Pfam" id="PF01580">
    <property type="entry name" value="FtsK_SpoIIIE"/>
    <property type="match status" value="1"/>
</dbReference>
<keyword evidence="6" id="KW-1133">Transmembrane helix</keyword>
<keyword evidence="4" id="KW-0238">DNA-binding</keyword>
<dbReference type="AlphaFoldDB" id="A0A381PMS0"/>
<evidence type="ECO:0000256" key="2">
    <source>
        <dbReference type="ARBA" id="ARBA00022741"/>
    </source>
</evidence>
<dbReference type="InterPro" id="IPR027417">
    <property type="entry name" value="P-loop_NTPase"/>
</dbReference>
<dbReference type="InterPro" id="IPR036388">
    <property type="entry name" value="WH-like_DNA-bd_sf"/>
</dbReference>
<sequence length="778" mass="84381">VASSAGRKRANPASPSINDLIHGAPGTLVDALVILAIGLSVGLYFGFSNDARQWAIEVLGYGWVPVGLFVAVTLVTLRYNRHLVRVHWRRWTIATALAAMSIGVLSTIFPSDGALEDVSLGGKWGGYIGGTPAAMAYLKIAAIALVVPLIIRPKRAGLAYWKYSRNGLLAIQVGLLYLYIVIQESARFIDRRVRVLRYGMHRKASSKDLFKMLVMGPSKAPVRILAYQGDPETTIELGVRPDIDLGNLEDLDARDDQQDEEEYWGQPESGLIPTWSTKEPAPRKGPKPAAAIVDDGTGAVKNRKRGWETPNVDLLTPPDTHHAPEAALQEMARLVESTLGDHGVRVEVTDVKAGPRIVRFGMVPGWVPKRGESGRGTIGMDTADADPSALERSRVKVQSILTREKDMALALKTPYLRIEAPVPGEALVGLEVPSPSPSKVHLREVMETPIFNRIRAKGGLPIALGQDTGGSPVVLDLASLPHMLIAGATGSGKSVCINSIVASFLLTKTPEQLRILMVDPKRVELTPFNGIPHLIGPVIVDAEEVNTALRGLIREMLGRYKLMEEVGARNIEGYNKRAKDKMPFLVLIVDELADLMMVGGFEVEQNLVRLAQLGRATGIHLVLATQRPSVNVVTGLLKANIPARAAFAVASQVDSRVILDAVGAEKLLGKGDMLLLHNESPKPSRVQGTLVYDQEIDHMVEFWLGQEGPPLPVIDVGEPEIDVDGDTVNATIMEEARELAARNPQLSGSFLERRLKIGSGKAAEVIELLEEEGFLDTD</sequence>
<name>A0A381PMS0_9ZZZZ</name>
<proteinExistence type="inferred from homology"/>
<evidence type="ECO:0000256" key="3">
    <source>
        <dbReference type="ARBA" id="ARBA00022840"/>
    </source>
</evidence>
<accession>A0A381PMS0</accession>
<keyword evidence="3" id="KW-0067">ATP-binding</keyword>
<reference evidence="8" key="1">
    <citation type="submission" date="2018-05" db="EMBL/GenBank/DDBJ databases">
        <authorList>
            <person name="Lanie J.A."/>
            <person name="Ng W.-L."/>
            <person name="Kazmierczak K.M."/>
            <person name="Andrzejewski T.M."/>
            <person name="Davidsen T.M."/>
            <person name="Wayne K.J."/>
            <person name="Tettelin H."/>
            <person name="Glass J.I."/>
            <person name="Rusch D."/>
            <person name="Podicherti R."/>
            <person name="Tsui H.-C.T."/>
            <person name="Winkler M.E."/>
        </authorList>
    </citation>
    <scope>NUCLEOTIDE SEQUENCE</scope>
</reference>
<dbReference type="SMART" id="SM00843">
    <property type="entry name" value="Ftsk_gamma"/>
    <property type="match status" value="1"/>
</dbReference>
<comment type="similarity">
    <text evidence="1">Belongs to the FtsK/SpoIIIE/SftA family.</text>
</comment>